<gene>
    <name evidence="2" type="ORF">SAMN06265337_3665</name>
</gene>
<sequence>MPQNTFPAIHGHRGCRGLRPENTLPAFRHALALGVDVLELDVVISADRQVVVSHEPWFSAAICRTPDGLPISLETGLQHNLYALPYATIRQYDCGLTRHKSFPEQQTEPAYKPLLREVFEEVEHYVAMHTRAPVGYSIEIKSSPAGAGIFHPLPAEFFELVYAEIVAAGVGERTTLLCFDKRILQVAKMQAPGLPLCLLVEDDRPVEEHLQELGFLPAVYGMHHPLLTTGLADFLREQGVAIVPWTVNNPEDIVRVLAFEPAGITTDYPDRLLALRH</sequence>
<dbReference type="GO" id="GO:0008081">
    <property type="term" value="F:phosphoric diester hydrolase activity"/>
    <property type="evidence" value="ECO:0007669"/>
    <property type="project" value="InterPro"/>
</dbReference>
<evidence type="ECO:0000313" key="3">
    <source>
        <dbReference type="Proteomes" id="UP000198131"/>
    </source>
</evidence>
<dbReference type="GO" id="GO:0006629">
    <property type="term" value="P:lipid metabolic process"/>
    <property type="evidence" value="ECO:0007669"/>
    <property type="project" value="InterPro"/>
</dbReference>
<organism evidence="2 3">
    <name type="scientific">Hymenobacter gelipurpurascens</name>
    <dbReference type="NCBI Taxonomy" id="89968"/>
    <lineage>
        <taxon>Bacteria</taxon>
        <taxon>Pseudomonadati</taxon>
        <taxon>Bacteroidota</taxon>
        <taxon>Cytophagia</taxon>
        <taxon>Cytophagales</taxon>
        <taxon>Hymenobacteraceae</taxon>
        <taxon>Hymenobacter</taxon>
    </lineage>
</organism>
<dbReference type="Pfam" id="PF03009">
    <property type="entry name" value="GDPD"/>
    <property type="match status" value="1"/>
</dbReference>
<reference evidence="3" key="1">
    <citation type="submission" date="2017-06" db="EMBL/GenBank/DDBJ databases">
        <authorList>
            <person name="Varghese N."/>
            <person name="Submissions S."/>
        </authorList>
    </citation>
    <scope>NUCLEOTIDE SEQUENCE [LARGE SCALE GENOMIC DNA]</scope>
    <source>
        <strain evidence="3">DSM 11116</strain>
    </source>
</reference>
<dbReference type="PANTHER" id="PTHR46211">
    <property type="entry name" value="GLYCEROPHOSPHORYL DIESTER PHOSPHODIESTERASE"/>
    <property type="match status" value="1"/>
</dbReference>
<dbReference type="InterPro" id="IPR017946">
    <property type="entry name" value="PLC-like_Pdiesterase_TIM-brl"/>
</dbReference>
<dbReference type="Proteomes" id="UP000198131">
    <property type="component" value="Unassembled WGS sequence"/>
</dbReference>
<protein>
    <submittedName>
        <fullName evidence="2">Glycerophosphoryl diester phosphodiesterase</fullName>
    </submittedName>
</protein>
<accession>A0A212UFP8</accession>
<dbReference type="EMBL" id="FYEW01000002">
    <property type="protein sequence ID" value="SNC76993.1"/>
    <property type="molecule type" value="Genomic_DNA"/>
</dbReference>
<evidence type="ECO:0000259" key="1">
    <source>
        <dbReference type="PROSITE" id="PS51704"/>
    </source>
</evidence>
<dbReference type="PROSITE" id="PS51704">
    <property type="entry name" value="GP_PDE"/>
    <property type="match status" value="1"/>
</dbReference>
<dbReference type="Gene3D" id="3.20.20.190">
    <property type="entry name" value="Phosphatidylinositol (PI) phosphodiesterase"/>
    <property type="match status" value="1"/>
</dbReference>
<dbReference type="SUPFAM" id="SSF51695">
    <property type="entry name" value="PLC-like phosphodiesterases"/>
    <property type="match status" value="1"/>
</dbReference>
<keyword evidence="3" id="KW-1185">Reference proteome</keyword>
<dbReference type="RefSeq" id="WP_088844969.1">
    <property type="nucleotide sequence ID" value="NZ_FYEW01000002.1"/>
</dbReference>
<feature type="domain" description="GP-PDE" evidence="1">
    <location>
        <begin position="7"/>
        <end position="276"/>
    </location>
</feature>
<dbReference type="OrthoDB" id="384721at2"/>
<evidence type="ECO:0000313" key="2">
    <source>
        <dbReference type="EMBL" id="SNC76993.1"/>
    </source>
</evidence>
<proteinExistence type="predicted"/>
<name>A0A212UFP8_9BACT</name>
<dbReference type="InterPro" id="IPR030395">
    <property type="entry name" value="GP_PDE_dom"/>
</dbReference>
<dbReference type="PANTHER" id="PTHR46211:SF14">
    <property type="entry name" value="GLYCEROPHOSPHODIESTER PHOSPHODIESTERASE"/>
    <property type="match status" value="1"/>
</dbReference>
<dbReference type="AlphaFoldDB" id="A0A212UFP8"/>